<dbReference type="SMART" id="SM00448">
    <property type="entry name" value="REC"/>
    <property type="match status" value="1"/>
</dbReference>
<dbReference type="InterPro" id="IPR052893">
    <property type="entry name" value="TCS_response_regulator"/>
</dbReference>
<evidence type="ECO:0000313" key="3">
    <source>
        <dbReference type="EMBL" id="MPR33396.1"/>
    </source>
</evidence>
<evidence type="ECO:0000256" key="1">
    <source>
        <dbReference type="PROSITE-ProRule" id="PRU00169"/>
    </source>
</evidence>
<organism evidence="3 4">
    <name type="scientific">Salmonirosea aquatica</name>
    <dbReference type="NCBI Taxonomy" id="2654236"/>
    <lineage>
        <taxon>Bacteria</taxon>
        <taxon>Pseudomonadati</taxon>
        <taxon>Bacteroidota</taxon>
        <taxon>Cytophagia</taxon>
        <taxon>Cytophagales</taxon>
        <taxon>Spirosomataceae</taxon>
        <taxon>Salmonirosea</taxon>
    </lineage>
</organism>
<dbReference type="RefSeq" id="WP_152758608.1">
    <property type="nucleotide sequence ID" value="NZ_WHLY01000002.1"/>
</dbReference>
<dbReference type="Proteomes" id="UP000479293">
    <property type="component" value="Unassembled WGS sequence"/>
</dbReference>
<gene>
    <name evidence="3" type="ORF">GBK04_08485</name>
</gene>
<protein>
    <submittedName>
        <fullName evidence="3">Response regulator</fullName>
    </submittedName>
</protein>
<reference evidence="3 4" key="1">
    <citation type="submission" date="2019-10" db="EMBL/GenBank/DDBJ databases">
        <title>Draft Genome Sequence of Cytophagaceae sp. SJW1-29.</title>
        <authorList>
            <person name="Choi A."/>
        </authorList>
    </citation>
    <scope>NUCLEOTIDE SEQUENCE [LARGE SCALE GENOMIC DNA]</scope>
    <source>
        <strain evidence="3 4">SJW1-29</strain>
    </source>
</reference>
<dbReference type="InterPro" id="IPR011006">
    <property type="entry name" value="CheY-like_superfamily"/>
</dbReference>
<dbReference type="PROSITE" id="PS50110">
    <property type="entry name" value="RESPONSE_REGULATORY"/>
    <property type="match status" value="1"/>
</dbReference>
<sequence length="132" mass="14435">MRGTPIIYLVDDDPDDRFFLRQALLQTSQAMEVIEATSGFELMSMIQRAGSPLATLILMDMNMPKMSGVETVQAMRSNPGFPVIPVVMISTTNNPTFVQNAFDAGVAEFVSKPATVKGFADIANQLTIRYLG</sequence>
<dbReference type="Gene3D" id="3.40.50.2300">
    <property type="match status" value="1"/>
</dbReference>
<keyword evidence="1" id="KW-0597">Phosphoprotein</keyword>
<dbReference type="PANTHER" id="PTHR44520:SF2">
    <property type="entry name" value="RESPONSE REGULATOR RCP1"/>
    <property type="match status" value="1"/>
</dbReference>
<proteinExistence type="predicted"/>
<dbReference type="InterPro" id="IPR001789">
    <property type="entry name" value="Sig_transdc_resp-reg_receiver"/>
</dbReference>
<keyword evidence="4" id="KW-1185">Reference proteome</keyword>
<evidence type="ECO:0000259" key="2">
    <source>
        <dbReference type="PROSITE" id="PS50110"/>
    </source>
</evidence>
<dbReference type="EMBL" id="WHLY01000002">
    <property type="protein sequence ID" value="MPR33396.1"/>
    <property type="molecule type" value="Genomic_DNA"/>
</dbReference>
<dbReference type="SUPFAM" id="SSF52172">
    <property type="entry name" value="CheY-like"/>
    <property type="match status" value="1"/>
</dbReference>
<feature type="domain" description="Response regulatory" evidence="2">
    <location>
        <begin position="6"/>
        <end position="127"/>
    </location>
</feature>
<comment type="caution">
    <text evidence="3">The sequence shown here is derived from an EMBL/GenBank/DDBJ whole genome shotgun (WGS) entry which is preliminary data.</text>
</comment>
<dbReference type="Pfam" id="PF00072">
    <property type="entry name" value="Response_reg"/>
    <property type="match status" value="1"/>
</dbReference>
<dbReference type="PANTHER" id="PTHR44520">
    <property type="entry name" value="RESPONSE REGULATOR RCP1-RELATED"/>
    <property type="match status" value="1"/>
</dbReference>
<accession>A0A7C9BBI7</accession>
<feature type="modified residue" description="4-aspartylphosphate" evidence="1">
    <location>
        <position position="60"/>
    </location>
</feature>
<dbReference type="AlphaFoldDB" id="A0A7C9BBI7"/>
<name>A0A7C9BBI7_9BACT</name>
<dbReference type="GO" id="GO:0000160">
    <property type="term" value="P:phosphorelay signal transduction system"/>
    <property type="evidence" value="ECO:0007669"/>
    <property type="project" value="InterPro"/>
</dbReference>
<evidence type="ECO:0000313" key="4">
    <source>
        <dbReference type="Proteomes" id="UP000479293"/>
    </source>
</evidence>